<dbReference type="GO" id="GO:0061630">
    <property type="term" value="F:ubiquitin protein ligase activity"/>
    <property type="evidence" value="ECO:0007669"/>
    <property type="project" value="InterPro"/>
</dbReference>
<evidence type="ECO:0000256" key="1">
    <source>
        <dbReference type="SAM" id="MobiDB-lite"/>
    </source>
</evidence>
<feature type="compositionally biased region" description="Basic and acidic residues" evidence="1">
    <location>
        <begin position="1411"/>
        <end position="1421"/>
    </location>
</feature>
<dbReference type="VEuPathDB" id="PlasmoDB:PmUG01_12066600"/>
<feature type="region of interest" description="Disordered" evidence="1">
    <location>
        <begin position="1450"/>
        <end position="1498"/>
    </location>
</feature>
<feature type="domain" description="RING-type" evidence="2">
    <location>
        <begin position="122"/>
        <end position="232"/>
    </location>
</feature>
<dbReference type="PANTHER" id="PTHR22938">
    <property type="entry name" value="ZINC FINGER PROTEIN 598"/>
    <property type="match status" value="1"/>
</dbReference>
<dbReference type="EMBL" id="FLQW01001268">
    <property type="protein sequence ID" value="SBS88745.1"/>
    <property type="molecule type" value="Genomic_DNA"/>
</dbReference>
<feature type="compositionally biased region" description="Basic and acidic residues" evidence="1">
    <location>
        <begin position="1624"/>
        <end position="1634"/>
    </location>
</feature>
<feature type="region of interest" description="Disordered" evidence="1">
    <location>
        <begin position="1390"/>
        <end position="1436"/>
    </location>
</feature>
<accession>A0A1A8W6Z0</accession>
<evidence type="ECO:0000313" key="3">
    <source>
        <dbReference type="EMBL" id="SBS88745.1"/>
    </source>
</evidence>
<dbReference type="InterPro" id="IPR001841">
    <property type="entry name" value="Znf_RING"/>
</dbReference>
<dbReference type="Proteomes" id="UP000078597">
    <property type="component" value="Unassembled WGS sequence"/>
</dbReference>
<dbReference type="GO" id="GO:0072344">
    <property type="term" value="P:rescue of stalled ribosome"/>
    <property type="evidence" value="ECO:0007669"/>
    <property type="project" value="InterPro"/>
</dbReference>
<dbReference type="InterPro" id="IPR013083">
    <property type="entry name" value="Znf_RING/FYVE/PHD"/>
</dbReference>
<feature type="region of interest" description="Disordered" evidence="1">
    <location>
        <begin position="1585"/>
        <end position="1635"/>
    </location>
</feature>
<dbReference type="Gene3D" id="3.30.40.10">
    <property type="entry name" value="Zinc/RING finger domain, C3HC4 (zinc finger)"/>
    <property type="match status" value="1"/>
</dbReference>
<dbReference type="SUPFAM" id="SSF57850">
    <property type="entry name" value="RING/U-box"/>
    <property type="match status" value="1"/>
</dbReference>
<organism evidence="3 4">
    <name type="scientific">Plasmodium malariae</name>
    <dbReference type="NCBI Taxonomy" id="5858"/>
    <lineage>
        <taxon>Eukaryota</taxon>
        <taxon>Sar</taxon>
        <taxon>Alveolata</taxon>
        <taxon>Apicomplexa</taxon>
        <taxon>Aconoidasida</taxon>
        <taxon>Haemosporida</taxon>
        <taxon>Plasmodiidae</taxon>
        <taxon>Plasmodium</taxon>
        <taxon>Plasmodium (Plasmodium)</taxon>
    </lineage>
</organism>
<sequence>MYRSRDNLVKNNKKHEFVKSQDEKNSQGENTKYINISYHIRKLFSYCDADILRIENNLIIYNSLIDNIKKNGNKIIKKEVEKIIREKEKNEKYCLKEMKEEVFRVNNFDLKKVELDFKFIECSLCFELIKFVCIQECNHTYCFLCFYRLLYMEKKENDTENNNRRNSNIRENNSSNNNMYRNYTINRNPLRGIDNFEYFNNNNSRSNERRKEAKDEKYNYDFDKEKMKCPFCKERNEYIFFCLNNFYTYFTYDNLLQTLLEKEKDKYDFSKETIQLTDLNGHLFNRKNQNKGSEINRSLRENREGGTLEEYHIYTHSSIDENEKDLIRTDNNIDEKKDNFLKGQNELTTKNDIKKAFSSYYDDIIILRNILKMNSEANSHNNNNSNSNTSNNATKKCENLYLFFYYEKYIKRKKEKIQFLLNACVSSLKRYAFYSKIFVDTEKKIFYEYFYIFSLSTLLTSYVCLLAPCIEYWVMIQSKKVEKFKLNHKTDKYFEKIYIDSEKDIIRKKNDSIYDKYQQPSKNFVCIKEEESELSDDYFKVIDIFSKACFTNLDNVNNLSNLKNYCYKTLSGLCKHIGEHNKTYCDICVGNNDNIFLFEYNIFYKKYVKVHIEYGEKISENKYKTRHIYCHLCGFYLYDFDTFMNHINKYHFFCKFCFNKNPSDGKDVAKNGIEDVVYYDLLHLHVYKDYENLFDHYKKKHHPCLYEQCIFVVFDNKIDLCFHIAEKHEEKGSNKKNKITFSIGGASYNEIRNNGINGNGNNNSGISGTSSYYNNNKRDRNSKDISNSLEHDDQLGNSKKTFDVNSHRCLYNFKRFYDSWYFDYYVECNIVNFVQYFSTRKYFFLYIMRTDMDIILKVFENLWKNNSDLYFSQDEIIELNRSIIEEDFPMSKNNFFLFKLFLDYIIEKIDFLLYNKEDLERNYLSLFFHIIVHKSFVLYYAFFFLYLNERCVNLDKVITTVYSSGSTTNNKADSSINNHTCSNNIRGNNLKKNTENMQKTKHIYNYEKDMIRLRKIIEQNAKISLAELSKYGFLYLIFLFFKIDKNGFERVYTFVKNISLLCKDTYDKIKKVDAKGDINKNCSSNRNSNSNHSNNNNILIPLVQKKKEKSKHENEMGNGSSLLDAINSQKDFSELEDVNQLIKKYSKRKGAQSSNIINNIYDKKWDISKKVVLDLLYYIDPNLNLVSFFYLFLSNYFCAYMKDSCINNMVNISNENKKNILKRISYDVDLASLTSISKDLSNFVNAKTLEECLSTGPEYYRIRKDIEIILKTNGQNGKNGRTNNESDRMKYMDSTKINVNLYDVSLSLRNRFLNIIKSTKVNELYVIYFYVSSIMLSSTSCSSSKNEEFPSLFDMNNNMNTTSNGISINNVVGVYSKETLNILNRNASTSINNRVNSPNKIKNKNASSYKNKVEQSKEEFLNTRGQNIDLEYPPLPEMKQEDTVQLLLKQDKSSKKNEKNSSKNAKNSNKIKGNKDHRSDVVSQNVTLNKNKKENKFSPNKTVVNNMKINKENENNAKKITCTKSTTPDFMYSDFPSLCSNIKADENKTKKNKNNEKGKDCRNKNIANVRIESFTAEEFPSLHPIEENKKKINRSSGNSSKNNRNKKNNNNNNNNCTNINHVNRNSEKDKHNKCTENTNDTPFAFNQKSYLNASEGNVTFTIKKKSKVKRCNMCTYENLFERTKCELCESPL</sequence>
<feature type="compositionally biased region" description="Low complexity" evidence="1">
    <location>
        <begin position="164"/>
        <end position="178"/>
    </location>
</feature>
<feature type="region of interest" description="Disordered" evidence="1">
    <location>
        <begin position="159"/>
        <end position="181"/>
    </location>
</feature>
<feature type="compositionally biased region" description="Low complexity" evidence="1">
    <location>
        <begin position="1462"/>
        <end position="1471"/>
    </location>
</feature>
<dbReference type="PANTHER" id="PTHR22938:SF0">
    <property type="entry name" value="E3 UBIQUITIN-PROTEIN LIGASE ZNF598"/>
    <property type="match status" value="1"/>
</dbReference>
<dbReference type="GO" id="GO:0016567">
    <property type="term" value="P:protein ubiquitination"/>
    <property type="evidence" value="ECO:0007669"/>
    <property type="project" value="TreeGrafter"/>
</dbReference>
<gene>
    <name evidence="3" type="ORF">PMALA_023690</name>
</gene>
<dbReference type="InterPro" id="IPR044288">
    <property type="entry name" value="ZNF598/HEL2"/>
</dbReference>
<feature type="compositionally biased region" description="Low complexity" evidence="1">
    <location>
        <begin position="1594"/>
        <end position="1623"/>
    </location>
</feature>
<dbReference type="SMART" id="SM00184">
    <property type="entry name" value="RING"/>
    <property type="match status" value="1"/>
</dbReference>
<protein>
    <submittedName>
        <fullName evidence="3">Zinc finger protein, putative</fullName>
    </submittedName>
</protein>
<evidence type="ECO:0000259" key="2">
    <source>
        <dbReference type="SMART" id="SM00184"/>
    </source>
</evidence>
<evidence type="ECO:0000313" key="4">
    <source>
        <dbReference type="Proteomes" id="UP000078597"/>
    </source>
</evidence>
<feature type="compositionally biased region" description="Polar residues" evidence="1">
    <location>
        <begin position="1390"/>
        <end position="1410"/>
    </location>
</feature>
<name>A0A1A8W6Z0_PLAMA</name>
<proteinExistence type="predicted"/>
<feature type="compositionally biased region" description="Basic and acidic residues" evidence="1">
    <location>
        <begin position="1450"/>
        <end position="1461"/>
    </location>
</feature>
<dbReference type="GO" id="GO:0043022">
    <property type="term" value="F:ribosome binding"/>
    <property type="evidence" value="ECO:0007669"/>
    <property type="project" value="TreeGrafter"/>
</dbReference>
<reference evidence="4" key="1">
    <citation type="submission" date="2016-05" db="EMBL/GenBank/DDBJ databases">
        <authorList>
            <person name="Naeem Raeece"/>
        </authorList>
    </citation>
    <scope>NUCLEOTIDE SEQUENCE [LARGE SCALE GENOMIC DNA]</scope>
</reference>